<dbReference type="InterPro" id="IPR000192">
    <property type="entry name" value="Aminotrans_V_dom"/>
</dbReference>
<dbReference type="PANTHER" id="PTHR11601:SF34">
    <property type="entry name" value="CYSTEINE DESULFURASE"/>
    <property type="match status" value="1"/>
</dbReference>
<reference evidence="11 12" key="1">
    <citation type="submission" date="2019-10" db="EMBL/GenBank/DDBJ databases">
        <title>New genus of Silvanigrellaceae.</title>
        <authorList>
            <person name="Pitt A."/>
            <person name="Hahn M.W."/>
        </authorList>
    </citation>
    <scope>NUCLEOTIDE SEQUENCE [LARGE SCALE GENOMIC DNA]</scope>
    <source>
        <strain evidence="11 12">33A1-SZDP</strain>
    </source>
</reference>
<dbReference type="Gene3D" id="1.10.260.50">
    <property type="match status" value="1"/>
</dbReference>
<dbReference type="InterPro" id="IPR001763">
    <property type="entry name" value="Rhodanese-like_dom"/>
</dbReference>
<accession>A0A833JD49</accession>
<dbReference type="PROSITE" id="PS50206">
    <property type="entry name" value="RHODANESE_3"/>
    <property type="match status" value="1"/>
</dbReference>
<dbReference type="GO" id="GO:0046872">
    <property type="term" value="F:metal ion binding"/>
    <property type="evidence" value="ECO:0007669"/>
    <property type="project" value="UniProtKB-KW"/>
</dbReference>
<keyword evidence="11" id="KW-0808">Transferase</keyword>
<keyword evidence="6" id="KW-0408">Iron</keyword>
<evidence type="ECO:0000256" key="7">
    <source>
        <dbReference type="ARBA" id="ARBA00023014"/>
    </source>
</evidence>
<dbReference type="EMBL" id="WFLN01000006">
    <property type="protein sequence ID" value="KAB8031076.1"/>
    <property type="molecule type" value="Genomic_DNA"/>
</dbReference>
<dbReference type="GO" id="GO:0031071">
    <property type="term" value="F:cysteine desulfurase activity"/>
    <property type="evidence" value="ECO:0007669"/>
    <property type="project" value="UniProtKB-EC"/>
</dbReference>
<dbReference type="InterPro" id="IPR015421">
    <property type="entry name" value="PyrdxlP-dep_Trfase_major"/>
</dbReference>
<dbReference type="RefSeq" id="WP_152213001.1">
    <property type="nucleotide sequence ID" value="NZ_WFLN01000006.1"/>
</dbReference>
<name>A0A833JD49_9BACT</name>
<evidence type="ECO:0000256" key="6">
    <source>
        <dbReference type="ARBA" id="ARBA00023004"/>
    </source>
</evidence>
<keyword evidence="12" id="KW-1185">Reference proteome</keyword>
<dbReference type="InterPro" id="IPR015422">
    <property type="entry name" value="PyrdxlP-dep_Trfase_small"/>
</dbReference>
<evidence type="ECO:0000313" key="11">
    <source>
        <dbReference type="EMBL" id="KAB8031076.1"/>
    </source>
</evidence>
<dbReference type="SUPFAM" id="SSF56281">
    <property type="entry name" value="Metallo-hydrolase/oxidoreductase"/>
    <property type="match status" value="1"/>
</dbReference>
<dbReference type="Gene3D" id="3.40.640.10">
    <property type="entry name" value="Type I PLP-dependent aspartate aminotransferase-like (Major domain)"/>
    <property type="match status" value="1"/>
</dbReference>
<dbReference type="Pfam" id="PF00266">
    <property type="entry name" value="Aminotran_5"/>
    <property type="match status" value="1"/>
</dbReference>
<protein>
    <recommendedName>
        <fullName evidence="3">cysteine desulfurase</fullName>
        <ecNumber evidence="3">2.8.1.7</ecNumber>
    </recommendedName>
</protein>
<evidence type="ECO:0000256" key="4">
    <source>
        <dbReference type="ARBA" id="ARBA00022723"/>
    </source>
</evidence>
<dbReference type="Gene3D" id="3.60.15.10">
    <property type="entry name" value="Ribonuclease Z/Hydroxyacylglutathione hydrolase-like"/>
    <property type="match status" value="1"/>
</dbReference>
<comment type="similarity">
    <text evidence="2">Belongs to the class-V pyridoxal-phosphate-dependent aminotransferase family. NifS/IscS subfamily.</text>
</comment>
<dbReference type="InterPro" id="IPR036873">
    <property type="entry name" value="Rhodanese-like_dom_sf"/>
</dbReference>
<evidence type="ECO:0000256" key="1">
    <source>
        <dbReference type="ARBA" id="ARBA00001933"/>
    </source>
</evidence>
<comment type="caution">
    <text evidence="11">The sequence shown here is derived from an EMBL/GenBank/DDBJ whole genome shotgun (WGS) entry which is preliminary data.</text>
</comment>
<keyword evidence="4" id="KW-0479">Metal-binding</keyword>
<dbReference type="PANTHER" id="PTHR11601">
    <property type="entry name" value="CYSTEINE DESULFURYLASE FAMILY MEMBER"/>
    <property type="match status" value="1"/>
</dbReference>
<dbReference type="SUPFAM" id="SSF52821">
    <property type="entry name" value="Rhodanese/Cell cycle control phosphatase"/>
    <property type="match status" value="1"/>
</dbReference>
<dbReference type="Proteomes" id="UP000442694">
    <property type="component" value="Unassembled WGS sequence"/>
</dbReference>
<evidence type="ECO:0000256" key="8">
    <source>
        <dbReference type="ARBA" id="ARBA00050776"/>
    </source>
</evidence>
<dbReference type="Gene3D" id="3.40.250.10">
    <property type="entry name" value="Rhodanese-like domain"/>
    <property type="match status" value="1"/>
</dbReference>
<evidence type="ECO:0000313" key="12">
    <source>
        <dbReference type="Proteomes" id="UP000442694"/>
    </source>
</evidence>
<dbReference type="AlphaFoldDB" id="A0A833JD49"/>
<proteinExistence type="inferred from homology"/>
<comment type="catalytic activity">
    <reaction evidence="8">
        <text>(sulfur carrier)-H + L-cysteine = (sulfur carrier)-SH + L-alanine</text>
        <dbReference type="Rhea" id="RHEA:43892"/>
        <dbReference type="Rhea" id="RHEA-COMP:14737"/>
        <dbReference type="Rhea" id="RHEA-COMP:14739"/>
        <dbReference type="ChEBI" id="CHEBI:29917"/>
        <dbReference type="ChEBI" id="CHEBI:35235"/>
        <dbReference type="ChEBI" id="CHEBI:57972"/>
        <dbReference type="ChEBI" id="CHEBI:64428"/>
        <dbReference type="EC" id="2.8.1.7"/>
    </reaction>
</comment>
<keyword evidence="7" id="KW-0411">Iron-sulfur</keyword>
<evidence type="ECO:0000256" key="9">
    <source>
        <dbReference type="RuleBase" id="RU004504"/>
    </source>
</evidence>
<dbReference type="Gene3D" id="3.90.1150.10">
    <property type="entry name" value="Aspartate Aminotransferase, domain 1"/>
    <property type="match status" value="1"/>
</dbReference>
<dbReference type="CDD" id="cd00158">
    <property type="entry name" value="RHOD"/>
    <property type="match status" value="1"/>
</dbReference>
<comment type="cofactor">
    <cofactor evidence="1 9">
        <name>pyridoxal 5'-phosphate</name>
        <dbReference type="ChEBI" id="CHEBI:597326"/>
    </cofactor>
</comment>
<evidence type="ECO:0000256" key="3">
    <source>
        <dbReference type="ARBA" id="ARBA00012239"/>
    </source>
</evidence>
<dbReference type="PROSITE" id="PS00595">
    <property type="entry name" value="AA_TRANSFER_CLASS_5"/>
    <property type="match status" value="1"/>
</dbReference>
<gene>
    <name evidence="11" type="ORF">GCL57_08910</name>
</gene>
<dbReference type="GO" id="GO:0008483">
    <property type="term" value="F:transaminase activity"/>
    <property type="evidence" value="ECO:0007669"/>
    <property type="project" value="UniProtKB-KW"/>
</dbReference>
<dbReference type="InterPro" id="IPR020578">
    <property type="entry name" value="Aminotrans_V_PyrdxlP_BS"/>
</dbReference>
<evidence type="ECO:0000259" key="10">
    <source>
        <dbReference type="PROSITE" id="PS50206"/>
    </source>
</evidence>
<evidence type="ECO:0000256" key="5">
    <source>
        <dbReference type="ARBA" id="ARBA00022898"/>
    </source>
</evidence>
<evidence type="ECO:0000256" key="2">
    <source>
        <dbReference type="ARBA" id="ARBA00006490"/>
    </source>
</evidence>
<dbReference type="Pfam" id="PF00581">
    <property type="entry name" value="Rhodanese"/>
    <property type="match status" value="1"/>
</dbReference>
<dbReference type="GO" id="GO:0051536">
    <property type="term" value="F:iron-sulfur cluster binding"/>
    <property type="evidence" value="ECO:0007669"/>
    <property type="project" value="UniProtKB-KW"/>
</dbReference>
<dbReference type="SMART" id="SM00849">
    <property type="entry name" value="Lactamase_B"/>
    <property type="match status" value="1"/>
</dbReference>
<dbReference type="EC" id="2.8.1.7" evidence="3"/>
<dbReference type="InterPro" id="IPR001279">
    <property type="entry name" value="Metallo-B-lactamas"/>
</dbReference>
<keyword evidence="5" id="KW-0663">Pyridoxal phosphate</keyword>
<feature type="domain" description="Rhodanese" evidence="10">
    <location>
        <begin position="733"/>
        <end position="778"/>
    </location>
</feature>
<dbReference type="SUPFAM" id="SSF53383">
    <property type="entry name" value="PLP-dependent transferases"/>
    <property type="match status" value="1"/>
</dbReference>
<dbReference type="InterPro" id="IPR036866">
    <property type="entry name" value="RibonucZ/Hydroxyglut_hydro"/>
</dbReference>
<keyword evidence="11" id="KW-0032">Aminotransferase</keyword>
<organism evidence="11 12">
    <name type="scientific">Fluviispira multicolorata</name>
    <dbReference type="NCBI Taxonomy" id="2654512"/>
    <lineage>
        <taxon>Bacteria</taxon>
        <taxon>Pseudomonadati</taxon>
        <taxon>Bdellovibrionota</taxon>
        <taxon>Oligoflexia</taxon>
        <taxon>Silvanigrellales</taxon>
        <taxon>Silvanigrellaceae</taxon>
        <taxon>Fluviispira</taxon>
    </lineage>
</organism>
<dbReference type="InterPro" id="IPR015424">
    <property type="entry name" value="PyrdxlP-dep_Trfase"/>
</dbReference>
<sequence>MVTSLQNRIYFDCNATTPILEESCRAAICSMQRVYGNPSSTHMAGAEAKLILERSRTYASRVLNVSPNEIFFTSGATEAIQISVLSLLQSLTKKNIKLNENNERKILIASTEHKAVLSAVEHWCHVLKLNLPIVVIEVNSGGIINYDQLKFYAKDAFFLCTMAVNNETGVIHNLKKIESIIREQSHHIYWLVDCVQALGKIELDFKKLSVDYATFSAHKIHAPKGIGFLFLREGAPRCPLIVGGGQEQGVRSGTENLPGIAALGVILEMLNDRKNGKIVHSIRTEQELQSFRDIIVNALKKAFPTIEFNADFKETVATTINFSIFGLSSRELMNVFDAAGISVSGGSACNSKSVNHSHVLTAMKLPEWKLNSAIRLSFGFATTKDEINAGAEAILSAGKALRNSCINLTCNIENNSFDSLSLQDEIHGVFQISSHNANTWVLIDNNSKTCLIVDPTQDSIERVVNIVKCRKLNVCAILDTHSHADHESSRKEIFNSLQLNDNAIDYLGWPNNEDLLKFSSQQWIVKRISTPGHTLDSMAYLVYNLSENKAPIFAFTGDTILSSGLGRTDFGISGIKQFYETLHLLDKIFDNKTIICPAHDYDNSFATLWGFERKNNNLLAKALNTYNFMALEEFCNEKKFIDSQIALTSQQGQIICGLINTSSLDYKKIPIVDLETLLKENYYIIDIREKAESLLFKDWNVIGLEKRPMNIPKSQIVNLIIDLIHDNKSLIKEKIALVCSTGNRSLFIAKSLRRMGFDCVWSLNGGFAYSRLKDDEQGF</sequence>